<protein>
    <submittedName>
        <fullName evidence="1">Uncharacterized protein</fullName>
    </submittedName>
</protein>
<organism evidence="1 2">
    <name type="scientific">Paenibacillus antri</name>
    <dbReference type="NCBI Taxonomy" id="2582848"/>
    <lineage>
        <taxon>Bacteria</taxon>
        <taxon>Bacillati</taxon>
        <taxon>Bacillota</taxon>
        <taxon>Bacilli</taxon>
        <taxon>Bacillales</taxon>
        <taxon>Paenibacillaceae</taxon>
        <taxon>Paenibacillus</taxon>
    </lineage>
</organism>
<dbReference type="Proteomes" id="UP000309676">
    <property type="component" value="Unassembled WGS sequence"/>
</dbReference>
<dbReference type="EMBL" id="VCIW01000028">
    <property type="protein sequence ID" value="TLS48849.1"/>
    <property type="molecule type" value="Genomic_DNA"/>
</dbReference>
<name>A0A5R9G1F6_9BACL</name>
<dbReference type="AlphaFoldDB" id="A0A5R9G1F6"/>
<keyword evidence="2" id="KW-1185">Reference proteome</keyword>
<comment type="caution">
    <text evidence="1">The sequence shown here is derived from an EMBL/GenBank/DDBJ whole genome shotgun (WGS) entry which is preliminary data.</text>
</comment>
<reference evidence="1 2" key="1">
    <citation type="submission" date="2019-05" db="EMBL/GenBank/DDBJ databases">
        <authorList>
            <person name="Narsing Rao M.P."/>
            <person name="Li W.J."/>
        </authorList>
    </citation>
    <scope>NUCLEOTIDE SEQUENCE [LARGE SCALE GENOMIC DNA]</scope>
    <source>
        <strain evidence="1 2">SYSU_K30003</strain>
    </source>
</reference>
<sequence length="84" mass="9570">MAPVDKKDVLEHMLYCILEGSYPIERAKADAEDYLGTKITLGKGDLVYIRSRVTDFVRKNEQWCDDHGKLVTSEQGQTLLLLVQ</sequence>
<proteinExistence type="predicted"/>
<accession>A0A5R9G1F6</accession>
<evidence type="ECO:0000313" key="2">
    <source>
        <dbReference type="Proteomes" id="UP000309676"/>
    </source>
</evidence>
<evidence type="ECO:0000313" key="1">
    <source>
        <dbReference type="EMBL" id="TLS48849.1"/>
    </source>
</evidence>
<dbReference type="RefSeq" id="WP_138197797.1">
    <property type="nucleotide sequence ID" value="NZ_VCIW01000028.1"/>
</dbReference>
<gene>
    <name evidence="1" type="ORF">FE782_28755</name>
</gene>